<dbReference type="InterPro" id="IPR025277">
    <property type="entry name" value="Apiosidase-like_cat_dom"/>
</dbReference>
<dbReference type="EMBL" id="JBHSOJ010000016">
    <property type="protein sequence ID" value="MFC5630840.1"/>
    <property type="molecule type" value="Genomic_DNA"/>
</dbReference>
<dbReference type="PANTHER" id="PTHR37836">
    <property type="entry name" value="LMO1036 PROTEIN"/>
    <property type="match status" value="1"/>
</dbReference>
<organism evidence="2 3">
    <name type="scientific">Streptococcus caledonicus</name>
    <dbReference type="NCBI Taxonomy" id="2614158"/>
    <lineage>
        <taxon>Bacteria</taxon>
        <taxon>Bacillati</taxon>
        <taxon>Bacillota</taxon>
        <taxon>Bacilli</taxon>
        <taxon>Lactobacillales</taxon>
        <taxon>Streptococcaceae</taxon>
        <taxon>Streptococcus</taxon>
    </lineage>
</organism>
<feature type="domain" description="Apiosidase-like catalytic" evidence="1">
    <location>
        <begin position="6"/>
        <end position="338"/>
    </location>
</feature>
<dbReference type="SUPFAM" id="SSF51445">
    <property type="entry name" value="(Trans)glycosidases"/>
    <property type="match status" value="1"/>
</dbReference>
<reference evidence="3" key="1">
    <citation type="journal article" date="2019" name="Int. J. Syst. Evol. Microbiol.">
        <title>The Global Catalogue of Microorganisms (GCM) 10K type strain sequencing project: providing services to taxonomists for standard genome sequencing and annotation.</title>
        <authorList>
            <consortium name="The Broad Institute Genomics Platform"/>
            <consortium name="The Broad Institute Genome Sequencing Center for Infectious Disease"/>
            <person name="Wu L."/>
            <person name="Ma J."/>
        </authorList>
    </citation>
    <scope>NUCLEOTIDE SEQUENCE [LARGE SCALE GENOMIC DNA]</scope>
    <source>
        <strain evidence="3">DT43</strain>
    </source>
</reference>
<evidence type="ECO:0000313" key="3">
    <source>
        <dbReference type="Proteomes" id="UP001596110"/>
    </source>
</evidence>
<dbReference type="RefSeq" id="WP_156805709.1">
    <property type="nucleotide sequence ID" value="NZ_JBHSOJ010000016.1"/>
</dbReference>
<dbReference type="Proteomes" id="UP001596110">
    <property type="component" value="Unassembled WGS sequence"/>
</dbReference>
<gene>
    <name evidence="2" type="ORF">ACFPQ3_04380</name>
</gene>
<dbReference type="Gene3D" id="3.20.20.80">
    <property type="entry name" value="Glycosidases"/>
    <property type="match status" value="1"/>
</dbReference>
<protein>
    <submittedName>
        <fullName evidence="2">DUF4038 domain-containing protein</fullName>
    </submittedName>
</protein>
<comment type="caution">
    <text evidence="2">The sequence shown here is derived from an EMBL/GenBank/DDBJ whole genome shotgun (WGS) entry which is preliminary data.</text>
</comment>
<evidence type="ECO:0000259" key="1">
    <source>
        <dbReference type="Pfam" id="PF13204"/>
    </source>
</evidence>
<evidence type="ECO:0000313" key="2">
    <source>
        <dbReference type="EMBL" id="MFC5630840.1"/>
    </source>
</evidence>
<sequence>MFQVAKGQRYFTQDDKPVFYLADTCWSAFTNISESDWEYYLDFRKTQGFNTIQVNMLQQWDASQTTLDFKPFKIKPDGTFDFEIYDEVYFKRAFRMFEKAYQKNMTIALVLFWCNYLPNTWASQMPIKQLGIFPKDNVVSYVDKVMSLYDRFKPIYIISGDTDFQTDEVIEDYYLTALNRVKENNRDALTTLHIRGREADLPVVLKESPNLDFYMFQSGHNSNYREMSYQLAEIFSRFSPQKPTLNSEPCYEQMGYSRRIYGRFSREDVRKAAWQCVLSGASSGITYGAHGIWSWHNSHYSFDSSVGEAFESPYDWRDALHFPGAWDYAFLKKFWEEHGLNKARPAQYLLQNDTSEIRLAETETEILVYIPSNIEVRLDGSLESCQMTFLDLETKNQQIATACYVSELNQTLVRMHSFLRDVILIIKK</sequence>
<name>A0ABW0UBB7_9STRE</name>
<proteinExistence type="predicted"/>
<dbReference type="PANTHER" id="PTHR37836:SF3">
    <property type="entry name" value="ENDOGLUCANASE"/>
    <property type="match status" value="1"/>
</dbReference>
<accession>A0ABW0UBB7</accession>
<dbReference type="InterPro" id="IPR017853">
    <property type="entry name" value="GH"/>
</dbReference>
<keyword evidence="3" id="KW-1185">Reference proteome</keyword>
<dbReference type="Pfam" id="PF13204">
    <property type="entry name" value="Apiosidase"/>
    <property type="match status" value="1"/>
</dbReference>